<sequence length="436" mass="50453">MKKVFYNWREKLWVTPAIYSFLAVLLSIAFFYVDLLVIQQYREFIPDILLTNVQLAQTIMGALAGALLTMTTFTFSTILVVLTMYSSQFSPRTLKNFVHDRLTWRVLGVFLGGFIYNTLSLMFMRDALYTHDVISTFVGIVIAFFCLSTFAYFIHHIATNVQVEKLIEELEQDAERIIDSYSEKQQQDMEIESEWNPDGFAKMIVAENDGYIQFLYFDKLTEYAVEHNLEVEILHGIGSYVHEETALFRVYQREQEEINLHRFITIGTERTTDQDLDFAIQKMVEVALRAISPGINDPNTANGIIIRIGRLLGKLSHLETGAITITDEEQKDRVRYPFFTFEHFLYLTFHQLIHYGKEDVSVVASIVEALTNATQLSESAHHEAIWETQLHLLEHLEGAPFKRLDRRYIQGKLDALAQAMDRRPILLSNYQVDQDA</sequence>
<keyword evidence="2" id="KW-0812">Transmembrane</keyword>
<name>A0A497YBG4_9BACL</name>
<accession>A0A497YBG4</accession>
<dbReference type="EMBL" id="RCCP01000011">
    <property type="protein sequence ID" value="RLJ81167.1"/>
    <property type="molecule type" value="Genomic_DNA"/>
</dbReference>
<dbReference type="Pfam" id="PF10011">
    <property type="entry name" value="DUF2254"/>
    <property type="match status" value="1"/>
</dbReference>
<evidence type="ECO:0000313" key="3">
    <source>
        <dbReference type="EMBL" id="RLJ81167.1"/>
    </source>
</evidence>
<dbReference type="RefSeq" id="WP_121301384.1">
    <property type="nucleotide sequence ID" value="NZ_QBEW01000010.1"/>
</dbReference>
<feature type="coiled-coil region" evidence="1">
    <location>
        <begin position="160"/>
        <end position="187"/>
    </location>
</feature>
<keyword evidence="2" id="KW-1133">Transmembrane helix</keyword>
<protein>
    <submittedName>
        <fullName evidence="3">Putative membrane protein</fullName>
    </submittedName>
</protein>
<dbReference type="Proteomes" id="UP000280791">
    <property type="component" value="Unassembled WGS sequence"/>
</dbReference>
<keyword evidence="4" id="KW-1185">Reference proteome</keyword>
<keyword evidence="2" id="KW-0472">Membrane</keyword>
<dbReference type="AlphaFoldDB" id="A0A497YBG4"/>
<feature type="transmembrane region" description="Helical" evidence="2">
    <location>
        <begin position="12"/>
        <end position="38"/>
    </location>
</feature>
<evidence type="ECO:0000256" key="1">
    <source>
        <dbReference type="SAM" id="Coils"/>
    </source>
</evidence>
<feature type="transmembrane region" description="Helical" evidence="2">
    <location>
        <begin position="102"/>
        <end position="121"/>
    </location>
</feature>
<dbReference type="OrthoDB" id="2955631at2"/>
<reference evidence="3 4" key="1">
    <citation type="submission" date="2018-10" db="EMBL/GenBank/DDBJ databases">
        <title>Genomic Encyclopedia of Type Strains, Phase IV (KMG-IV): sequencing the most valuable type-strain genomes for metagenomic binning, comparative biology and taxonomic classification.</title>
        <authorList>
            <person name="Goeker M."/>
        </authorList>
    </citation>
    <scope>NUCLEOTIDE SEQUENCE [LARGE SCALE GENOMIC DNA]</scope>
    <source>
        <strain evidence="3 4">DSM 20549</strain>
    </source>
</reference>
<feature type="transmembrane region" description="Helical" evidence="2">
    <location>
        <begin position="133"/>
        <end position="154"/>
    </location>
</feature>
<dbReference type="InterPro" id="IPR018723">
    <property type="entry name" value="DUF2254_membrane"/>
</dbReference>
<proteinExistence type="predicted"/>
<organism evidence="3 4">
    <name type="scientific">Planococcus citreus</name>
    <dbReference type="NCBI Taxonomy" id="1373"/>
    <lineage>
        <taxon>Bacteria</taxon>
        <taxon>Bacillati</taxon>
        <taxon>Bacillota</taxon>
        <taxon>Bacilli</taxon>
        <taxon>Bacillales</taxon>
        <taxon>Caryophanaceae</taxon>
        <taxon>Planococcus</taxon>
    </lineage>
</organism>
<comment type="caution">
    <text evidence="3">The sequence shown here is derived from an EMBL/GenBank/DDBJ whole genome shotgun (WGS) entry which is preliminary data.</text>
</comment>
<evidence type="ECO:0000256" key="2">
    <source>
        <dbReference type="SAM" id="Phobius"/>
    </source>
</evidence>
<keyword evidence="1" id="KW-0175">Coiled coil</keyword>
<feature type="transmembrane region" description="Helical" evidence="2">
    <location>
        <begin position="59"/>
        <end position="82"/>
    </location>
</feature>
<gene>
    <name evidence="3" type="ORF">DFR62_3487</name>
</gene>
<evidence type="ECO:0000313" key="4">
    <source>
        <dbReference type="Proteomes" id="UP000280791"/>
    </source>
</evidence>